<comment type="caution">
    <text evidence="2">The sequence shown here is derived from an EMBL/GenBank/DDBJ whole genome shotgun (WGS) entry which is preliminary data.</text>
</comment>
<evidence type="ECO:0000259" key="1">
    <source>
        <dbReference type="Pfam" id="PF01248"/>
    </source>
</evidence>
<dbReference type="Proteomes" id="UP000051131">
    <property type="component" value="Unassembled WGS sequence"/>
</dbReference>
<sequence>MLDKKQRALQLLGLARRAGKLTTGEEGVLKKIRTKKVKLVFVASDGSEATKKKFIDKCTSYQIDINCDFTKQELSSAIGTSRTIVAVDDLGFSKKMMMILK</sequence>
<proteinExistence type="predicted"/>
<gene>
    <name evidence="2" type="ORF">FC80_GL001054</name>
</gene>
<dbReference type="InterPro" id="IPR029064">
    <property type="entry name" value="Ribosomal_eL30-like_sf"/>
</dbReference>
<name>A0A0R2CIW5_9LACO</name>
<keyword evidence="2" id="KW-0687">Ribonucleoprotein</keyword>
<dbReference type="EMBL" id="AYZE01000014">
    <property type="protein sequence ID" value="KRM91058.1"/>
    <property type="molecule type" value="Genomic_DNA"/>
</dbReference>
<evidence type="ECO:0000313" key="3">
    <source>
        <dbReference type="Proteomes" id="UP000051131"/>
    </source>
</evidence>
<dbReference type="RefSeq" id="WP_057829262.1">
    <property type="nucleotide sequence ID" value="NZ_AYZE01000014.1"/>
</dbReference>
<keyword evidence="2" id="KW-0689">Ribosomal protein</keyword>
<keyword evidence="3" id="KW-1185">Reference proteome</keyword>
<dbReference type="STRING" id="1423729.FC80_GL001054"/>
<protein>
    <submittedName>
        <fullName evidence="2">50S ribosomal protein L7AE</fullName>
    </submittedName>
</protein>
<dbReference type="InterPro" id="IPR004038">
    <property type="entry name" value="Ribosomal_eL8/eL30/eS12/Gad45"/>
</dbReference>
<dbReference type="Gene3D" id="3.30.1330.30">
    <property type="match status" value="1"/>
</dbReference>
<dbReference type="Pfam" id="PF01248">
    <property type="entry name" value="Ribosomal_L7Ae"/>
    <property type="match status" value="1"/>
</dbReference>
<dbReference type="AlphaFoldDB" id="A0A0R2CIW5"/>
<dbReference type="GO" id="GO:0005840">
    <property type="term" value="C:ribosome"/>
    <property type="evidence" value="ECO:0007669"/>
    <property type="project" value="UniProtKB-KW"/>
</dbReference>
<evidence type="ECO:0000313" key="2">
    <source>
        <dbReference type="EMBL" id="KRM91058.1"/>
    </source>
</evidence>
<dbReference type="PATRIC" id="fig|1423729.3.peg.1068"/>
<dbReference type="SUPFAM" id="SSF55315">
    <property type="entry name" value="L30e-like"/>
    <property type="match status" value="1"/>
</dbReference>
<organism evidence="2 3">
    <name type="scientific">Liquorilactobacillus cacaonum DSM 21116</name>
    <dbReference type="NCBI Taxonomy" id="1423729"/>
    <lineage>
        <taxon>Bacteria</taxon>
        <taxon>Bacillati</taxon>
        <taxon>Bacillota</taxon>
        <taxon>Bacilli</taxon>
        <taxon>Lactobacillales</taxon>
        <taxon>Lactobacillaceae</taxon>
        <taxon>Liquorilactobacillus</taxon>
    </lineage>
</organism>
<accession>A0A0R2CIW5</accession>
<feature type="domain" description="Ribosomal protein eL8/eL30/eS12/Gadd45" evidence="1">
    <location>
        <begin position="9"/>
        <end position="95"/>
    </location>
</feature>
<dbReference type="OrthoDB" id="9794863at2"/>
<reference evidence="2 3" key="1">
    <citation type="journal article" date="2015" name="Genome Announc.">
        <title>Expanding the biotechnology potential of lactobacilli through comparative genomics of 213 strains and associated genera.</title>
        <authorList>
            <person name="Sun Z."/>
            <person name="Harris H.M."/>
            <person name="McCann A."/>
            <person name="Guo C."/>
            <person name="Argimon S."/>
            <person name="Zhang W."/>
            <person name="Yang X."/>
            <person name="Jeffery I.B."/>
            <person name="Cooney J.C."/>
            <person name="Kagawa T.F."/>
            <person name="Liu W."/>
            <person name="Song Y."/>
            <person name="Salvetti E."/>
            <person name="Wrobel A."/>
            <person name="Rasinkangas P."/>
            <person name="Parkhill J."/>
            <person name="Rea M.C."/>
            <person name="O'Sullivan O."/>
            <person name="Ritari J."/>
            <person name="Douillard F.P."/>
            <person name="Paul Ross R."/>
            <person name="Yang R."/>
            <person name="Briner A.E."/>
            <person name="Felis G.E."/>
            <person name="de Vos W.M."/>
            <person name="Barrangou R."/>
            <person name="Klaenhammer T.R."/>
            <person name="Caufield P.W."/>
            <person name="Cui Y."/>
            <person name="Zhang H."/>
            <person name="O'Toole P.W."/>
        </authorList>
    </citation>
    <scope>NUCLEOTIDE SEQUENCE [LARGE SCALE GENOMIC DNA]</scope>
    <source>
        <strain evidence="2 3">DSM 21116</strain>
    </source>
</reference>